<dbReference type="Gene3D" id="2.80.10.50">
    <property type="match status" value="6"/>
</dbReference>
<dbReference type="NCBIfam" id="TIGR01451">
    <property type="entry name" value="B_ant_repeat"/>
    <property type="match status" value="1"/>
</dbReference>
<dbReference type="InterPro" id="IPR047589">
    <property type="entry name" value="DUF11_rpt"/>
</dbReference>
<evidence type="ECO:0000256" key="4">
    <source>
        <dbReference type="ARBA" id="ARBA00022801"/>
    </source>
</evidence>
<dbReference type="SMART" id="SM00237">
    <property type="entry name" value="Calx_beta"/>
    <property type="match status" value="10"/>
</dbReference>
<dbReference type="GO" id="GO:0006508">
    <property type="term" value="P:proteolysis"/>
    <property type="evidence" value="ECO:0007669"/>
    <property type="project" value="UniProtKB-KW"/>
</dbReference>
<dbReference type="InterPro" id="IPR013783">
    <property type="entry name" value="Ig-like_fold"/>
</dbReference>
<dbReference type="Pfam" id="PF01345">
    <property type="entry name" value="DUF11"/>
    <property type="match status" value="2"/>
</dbReference>
<dbReference type="Pfam" id="PF03160">
    <property type="entry name" value="Calx-beta"/>
    <property type="match status" value="10"/>
</dbReference>
<dbReference type="InterPro" id="IPR002884">
    <property type="entry name" value="P_dom"/>
</dbReference>
<keyword evidence="10" id="KW-1185">Reference proteome</keyword>
<dbReference type="PANTHER" id="PTHR11878:SF65">
    <property type="entry name" value="NA_CA-EXCHANGE PROTEIN, ISOFORM G"/>
    <property type="match status" value="1"/>
</dbReference>
<name>A0A6M1RZ55_9BACT</name>
<dbReference type="GO" id="GO:0007154">
    <property type="term" value="P:cell communication"/>
    <property type="evidence" value="ECO:0007669"/>
    <property type="project" value="InterPro"/>
</dbReference>
<reference evidence="9 10" key="1">
    <citation type="submission" date="2020-02" db="EMBL/GenBank/DDBJ databases">
        <title>Draft genome sequence of Limisphaera ngatamarikiensis NGM72.4T, a thermophilic Verrucomicrobia grouped in subdivision 3.</title>
        <authorList>
            <person name="Carere C.R."/>
            <person name="Steen J."/>
            <person name="Hugenholtz P."/>
            <person name="Stott M.B."/>
        </authorList>
    </citation>
    <scope>NUCLEOTIDE SEQUENCE [LARGE SCALE GENOMIC DNA]</scope>
    <source>
        <strain evidence="9 10">NGM72.4</strain>
    </source>
</reference>
<feature type="chain" id="PRO_5026854727" evidence="7">
    <location>
        <begin position="26"/>
        <end position="3120"/>
    </location>
</feature>
<proteinExistence type="predicted"/>
<keyword evidence="3" id="KW-0677">Repeat</keyword>
<evidence type="ECO:0000256" key="3">
    <source>
        <dbReference type="ARBA" id="ARBA00022737"/>
    </source>
</evidence>
<keyword evidence="1" id="KW-0645">Protease</keyword>
<dbReference type="InterPro" id="IPR051171">
    <property type="entry name" value="CaCA"/>
</dbReference>
<dbReference type="SUPFAM" id="SSF141072">
    <property type="entry name" value="CalX-like"/>
    <property type="match status" value="12"/>
</dbReference>
<dbReference type="Proteomes" id="UP000477311">
    <property type="component" value="Unassembled WGS sequence"/>
</dbReference>
<evidence type="ECO:0000256" key="6">
    <source>
        <dbReference type="ARBA" id="ARBA00023065"/>
    </source>
</evidence>
<evidence type="ECO:0000256" key="2">
    <source>
        <dbReference type="ARBA" id="ARBA00022729"/>
    </source>
</evidence>
<accession>A0A6M1RZ55</accession>
<evidence type="ECO:0000313" key="10">
    <source>
        <dbReference type="Proteomes" id="UP000477311"/>
    </source>
</evidence>
<dbReference type="InterPro" id="IPR038081">
    <property type="entry name" value="CalX-like_sf"/>
</dbReference>
<evidence type="ECO:0000256" key="7">
    <source>
        <dbReference type="SAM" id="SignalP"/>
    </source>
</evidence>
<dbReference type="InterPro" id="IPR011043">
    <property type="entry name" value="Gal_Oxase/kelch_b-propeller"/>
</dbReference>
<dbReference type="PROSITE" id="PS51829">
    <property type="entry name" value="P_HOMO_B"/>
    <property type="match status" value="1"/>
</dbReference>
<keyword evidence="2 7" id="KW-0732">Signal</keyword>
<dbReference type="Pfam" id="PF17164">
    <property type="entry name" value="DUF5122"/>
    <property type="match status" value="13"/>
</dbReference>
<protein>
    <submittedName>
        <fullName evidence="9">DUF11 domain-containing protein</fullName>
    </submittedName>
</protein>
<feature type="signal peptide" evidence="7">
    <location>
        <begin position="1"/>
        <end position="25"/>
    </location>
</feature>
<evidence type="ECO:0000259" key="8">
    <source>
        <dbReference type="PROSITE" id="PS51829"/>
    </source>
</evidence>
<dbReference type="SUPFAM" id="SSF49785">
    <property type="entry name" value="Galactose-binding domain-like"/>
    <property type="match status" value="1"/>
</dbReference>
<keyword evidence="5" id="KW-0106">Calcium</keyword>
<dbReference type="InterPro" id="IPR013431">
    <property type="entry name" value="Delta_60_rpt"/>
</dbReference>
<gene>
    <name evidence="9" type="ORF">G4L39_11660</name>
</gene>
<keyword evidence="6" id="KW-0813">Transport</keyword>
<keyword evidence="4" id="KW-0378">Hydrolase</keyword>
<dbReference type="InterPro" id="IPR008979">
    <property type="entry name" value="Galactose-bd-like_sf"/>
</dbReference>
<dbReference type="Gene3D" id="2.60.40.10">
    <property type="entry name" value="Immunoglobulins"/>
    <property type="match status" value="1"/>
</dbReference>
<keyword evidence="6" id="KW-0406">Ion transport</keyword>
<dbReference type="Gene3D" id="2.60.40.2030">
    <property type="match status" value="12"/>
</dbReference>
<dbReference type="EMBL" id="JAAKYA010000079">
    <property type="protein sequence ID" value="NGO40042.1"/>
    <property type="molecule type" value="Genomic_DNA"/>
</dbReference>
<evidence type="ECO:0000256" key="5">
    <source>
        <dbReference type="ARBA" id="ARBA00022837"/>
    </source>
</evidence>
<dbReference type="SUPFAM" id="SSF69322">
    <property type="entry name" value="Tricorn protease domain 2"/>
    <property type="match status" value="1"/>
</dbReference>
<dbReference type="PANTHER" id="PTHR11878">
    <property type="entry name" value="SODIUM/CALCIUM EXCHANGER"/>
    <property type="match status" value="1"/>
</dbReference>
<dbReference type="Gene3D" id="2.60.120.260">
    <property type="entry name" value="Galactose-binding domain-like"/>
    <property type="match status" value="1"/>
</dbReference>
<evidence type="ECO:0000313" key="9">
    <source>
        <dbReference type="EMBL" id="NGO40042.1"/>
    </source>
</evidence>
<evidence type="ECO:0000256" key="1">
    <source>
        <dbReference type="ARBA" id="ARBA00022670"/>
    </source>
</evidence>
<dbReference type="RefSeq" id="WP_165108359.1">
    <property type="nucleotide sequence ID" value="NZ_JAAKYA010000079.1"/>
</dbReference>
<dbReference type="SUPFAM" id="SSF50965">
    <property type="entry name" value="Galactose oxidase, central domain"/>
    <property type="match status" value="1"/>
</dbReference>
<sequence>MKRKLGSPWLLALWLIVGGSSHLLAQPANDNFANAERLSGPYGTVSGSLAGASWEPGEPSHAGYLVPSIWYRWTAPRSGEVTWDTLASPGGPDTVLAVYTGDRLTELRQVAANDDAPPFSFGKTPYGTPGQRFRILAGRPSALRFVAEEGRTYYIAVGLKPSLAAGAGTDIVLGWAYHSGGVFRFATEDIATRIGPGGVREVPLIQCSELEGTGAEDASTYQTYYQFGVPGVLVTVTRVGGATGRMLVDYATEEIAQDEVTMPGQEIPARANQDFIPVQGTLVFDHGEMTKRILIRVIPDGGVPNTNRTFAVVLSNPRPDPQESAEVAPPRVDGAFGRVYVRILDADIDPVWARNFQPVGTNDPPDVIFQPTNAIFNFYRVVHRTTEDASDYYGRIRIWVTRSGTNNEAVTLRYRVNNFLGAGDDANELEMDNNTFPLQPGSDYATPTPPDEPIGIRGTNSDFVVLGNYSFPGGGSLDWGQNDFRDKEIELVVTNDILTEFNEDFQLFLYRNVDNRPTLVGTVNQTTVTILFDDQDPPAGSVDQYYNPDFGSYMVPPVITSPLNLPTPGADGVVYDVALEADNRAIIVGDFTSYNTVSRSRIARLNVDGSLDTTFNPGSGADAFIAAIAASPGGQWVIGGGFTSYNGQRRVGVARILSNGALDPGFNPGDGPNGAVWAVAVDANGRVYIGGDFTTVAGIPRPYVARLNRDGSVDTTFDPGTGPDGPVYALELQPDGRLLIGGEFYSVSGTVRGGIARLMNDGRLDSSFNPGAGTDGRVFVIRRQSDGRILIGGEFAHVNLEPRNNLARLTATGALDPDFEPGSTGTDGPVYTIVLAGGRIYIGGSFDSYNGTPRRSFARLYDNGVLDTSFLDTAYNQFAGLFRARFADPRGTVFGAAVQTDGNVLIVGRFDKVGGGQASALVRPDSNADPNLWIEPKSRDGLRNRLNVARLIGGETPGPGNIGFARASYTANENQSLLSVDLRRENGALGFLGANFEIEDGLARSGLDYLYNAVPPIYLTSWQATWPASEPNSTTRMMSDGLFGDNYAPRSIFGQQFYNYREGWVNVTLLNDSRSQGDRNTTFRLSTPTFADVFFLGGENIPIGGALGRSRVPLTVVDDDRLSGVLGFATTNFVVVESVGQAVITVIRTNGSFGTLTCYYEVVPGGTATAGSDFQPRSGTLTFLNGVTNQTFTIPIINDTQIEPDETVFLRLVGGAVGGISNAVLTIVDDDTPGGKLNFDPPVVGAMEGAGRVLVTVTRRGSSAGTLSVTAVTEDNTATAGVDYLPVSTNLTWLHGDVTPKSFWVPLIDDGEIEPDERVTLRLINPTLNGIPHPAALGPNSVGTLVITNDDRPGLVLFPATEYRVNENGGAALITVVRTDGAAGALSVNYRAEPGTAVPFTDFVPTNGTLNFGPGEVAKSFQVQILDGPNQDHADRFVALTLSGANPPSALGSPATAILRIIDDESVNEPPGELDTLFSYGHFNDAVLAVGLQPDGKLLVGGDFTLANDVLRYRLVRLEGMSGALDPSFSASINGAVNALLLQPDGRILIGGAFSQVSGLARPFLARLQTNGGVDTTFDPGSGPDQPVFALAQTWWQGQPRILVGGAFGSYRGVARRGIARVLADGSVDPSFDPGTGADGTVYAVVAYPTNSLHAGKVLVAGQFRQFNGVPSPGIVRLNPDGSLDTTFRVGTGTDGTVRALALQPDGRILIGGEFTQVNGRTRIRLARLLDDGSVDPTFDPGAGADDTVWSLAVQPDLRILVGGAFRHCNGVTRGGITRLNPDGTADPTINFGAGADALVAVVLLQPDGKIVLGGAFETYDGQLRRRLARIYGGSVAGSGRIEFAQGRFVVWEDQTNAVVTLRRRGGMANAPGGQPVRAQLTTMDGTATNGIHYLGGSFEVTFPEAEAFAEISIPVVDDFELNPTRTFWLSITNLLPAEAPGLGLGNLPVAEVQVVSDDTGVSFAQDNFTVSENIGGGLARITLLRLGNLERTTIVDFTTTTNGTATAGADFQHVTNTVTFLPGESIRFVFVPVLDDALPEGDETVTMALTNVTGGFLVSPFQATLTILDDERAPGEIRLVQTNLWVSEAAGQAVIQLIRTNGRSGVVSVGYETREITATAGLDFVRAGGSVTFADGETNKVIVVNLLNDSLVEGEETFLVVLTNVTGGARIVGPTNVLVTIADDEVGFGFAAPTFLASEGDGGLTFQVRRVGDTNRAVQVNYVTEDETARAGLDYQPTSGTLSFAPGETLKSVTVGLLEDRLVEGDETFRLRLLQPGPGTEIIQPTAVGVILDNDAGFKLATNRYEVRESLTNGVATNVVVEVIRMGAMHGTNSVGYTTVGGTAVAGQDFVTTAGTLVFTNGEVMKQVIIPILDDTLVEDTETFTFQLVNPDTNSVVVEPSVATISILDDDAGLRFSSPSYSVSEGGVSVTLTVERVGVLDTPVTVEWRTEDGSARAGQDYVQASGRLVFTNGVRTQTLTVFVLDDTEEEGTESFSVRLFNVTGPATLLTPEVAVVTIVDNDGGVVVPAGSRLLSDPNGNGALDPGERVTVRFALRNAGTVPLSNVVATLLATNGVVQPGAAQSYGPLAPNGPSVSRDYTFTVQGTNGSIVRAVFQVRDGNLDLGRVTFSYLLGTSTATFSNTAPIEIRDDAPAQPYPSVITVTGLVGVVSKTVVTITNLYHTRPSDIDMLLVSPAGGKVMVMSDAGGGYWVTNVTLTLDDAAPGPLPDAAPLTNGVFKPTNYGAFDLLDTPAPEPPFATSLAAFNDTNPNGQWRLFIRDDAPAQSGHIRNGWLLQITTSGRFLPEADLSVTATAPESAVVTSNWVVRVEVANHGPWDVTGVTVTNLVPEGAVLVGSQVTRGQMTTNANGTVYWSVGSLGMDDVATATLVLRADTVGSVAWTLGGWHGQTEAHPGNNTAAVQVEVLPPRADLEVFLADEPDPVVLGGLVTYTTVITNHGPGTAVQVALTNRLPAGFSVVQAVPGNYTVQGNQVVFGNLGNLGAGRALQVQVTARPAMVGEFPVRADVGSATDDPAKANNVATVRTIVMATQLRARLTGGQLELRWPAGMGNVVLERAESLTPPVQWVPVQVAPVLDGDQYRVNLPLDGAGGFFRLRAAP</sequence>
<organism evidence="9 10">
    <name type="scientific">Limisphaera ngatamarikiensis</name>
    <dbReference type="NCBI Taxonomy" id="1324935"/>
    <lineage>
        <taxon>Bacteria</taxon>
        <taxon>Pseudomonadati</taxon>
        <taxon>Verrucomicrobiota</taxon>
        <taxon>Verrucomicrobiia</taxon>
        <taxon>Limisphaerales</taxon>
        <taxon>Limisphaeraceae</taxon>
        <taxon>Limisphaera</taxon>
    </lineage>
</organism>
<dbReference type="GO" id="GO:0016020">
    <property type="term" value="C:membrane"/>
    <property type="evidence" value="ECO:0007669"/>
    <property type="project" value="InterPro"/>
</dbReference>
<dbReference type="NCBIfam" id="TIGR02608">
    <property type="entry name" value="delta_60_rpt"/>
    <property type="match status" value="9"/>
</dbReference>
<dbReference type="InterPro" id="IPR001434">
    <property type="entry name" value="OmcB-like_DUF11"/>
</dbReference>
<feature type="domain" description="P/Homo B" evidence="8">
    <location>
        <begin position="2636"/>
        <end position="2803"/>
    </location>
</feature>
<comment type="caution">
    <text evidence="9">The sequence shown here is derived from an EMBL/GenBank/DDBJ whole genome shotgun (WGS) entry which is preliminary data.</text>
</comment>
<dbReference type="GO" id="GO:0030001">
    <property type="term" value="P:metal ion transport"/>
    <property type="evidence" value="ECO:0007669"/>
    <property type="project" value="TreeGrafter"/>
</dbReference>
<dbReference type="GO" id="GO:0004252">
    <property type="term" value="F:serine-type endopeptidase activity"/>
    <property type="evidence" value="ECO:0007669"/>
    <property type="project" value="InterPro"/>
</dbReference>
<dbReference type="InterPro" id="IPR003644">
    <property type="entry name" value="Calx_beta"/>
</dbReference>